<evidence type="ECO:0000313" key="2">
    <source>
        <dbReference type="EMBL" id="BDD08971.1"/>
    </source>
</evidence>
<gene>
    <name evidence="2" type="ORF">FUAX_14030</name>
</gene>
<keyword evidence="3" id="KW-1185">Reference proteome</keyword>
<dbReference type="EMBL" id="AP025314">
    <property type="protein sequence ID" value="BDD08971.1"/>
    <property type="molecule type" value="Genomic_DNA"/>
</dbReference>
<evidence type="ECO:0000256" key="1">
    <source>
        <dbReference type="SAM" id="MobiDB-lite"/>
    </source>
</evidence>
<name>A0AAU9CJ66_9BACT</name>
<dbReference type="KEGG" id="fax:FUAX_14030"/>
<reference evidence="2 3" key="1">
    <citation type="submission" date="2021-12" db="EMBL/GenBank/DDBJ databases">
        <title>Genome sequencing of bacteria with rrn-lacking chromosome and rrn-plasmid.</title>
        <authorList>
            <person name="Anda M."/>
            <person name="Iwasaki W."/>
        </authorList>
    </citation>
    <scope>NUCLEOTIDE SEQUENCE [LARGE SCALE GENOMIC DNA]</scope>
    <source>
        <strain evidence="2 3">DSM 100852</strain>
    </source>
</reference>
<accession>A0AAU9CJ66</accession>
<sequence length="549" mass="62097">MFKRKRIKRRSSSLNDLDDRTRLLSLDGEDTASEEQSSVESPQRSVNREGLGGARRTSSLERLGNFWPSGEEEVRHKPWRRKGRWAVNLPWAKKGADTEPLTSGASLMGVDRVVKEEERRRASHFFQQGGEWRSSYMEAPDLMRDTETMAEYEEDTRPITDTTSLLPFEYPEGIKLGSLGLDEYKKVSPGELSRKLFDLSTSLSLGPVGAVDEMLEAIPFEDRKVMDTVKEAASVLFSIKLRSQGMTGMLFSTIISDKARTDLKELVHCVMLIRKSMDNGSGQVDAERLRELNLRLGHMVEQVTKGYEEAGGDQIKGPAAIEFFQKVAQCIKNVRRLYHDVCVFNGVSDLKLKLKDTMAQEMDYEEVFDKGKTVEPELERLALGSDSLEGSVKANLRAYWLVRELKELNRKRIRRQSTIIAELAGEILGELLSSSSDTGALIGEALQGLVSVEQRGRVLCGLAKQEWREFGRGDQRKTLKEKHCRKLDEIRVLYELIKELQSPFNVDDATKVGTLVGATGAHPREFLELNNDLEAQLKFVYERLGEKEI</sequence>
<dbReference type="RefSeq" id="WP_338394196.1">
    <property type="nucleotide sequence ID" value="NZ_AP025314.1"/>
</dbReference>
<feature type="compositionally biased region" description="Polar residues" evidence="1">
    <location>
        <begin position="34"/>
        <end position="45"/>
    </location>
</feature>
<feature type="region of interest" description="Disordered" evidence="1">
    <location>
        <begin position="18"/>
        <end position="57"/>
    </location>
</feature>
<dbReference type="Proteomes" id="UP001348817">
    <property type="component" value="Chromosome"/>
</dbReference>
<proteinExistence type="predicted"/>
<organism evidence="2 3">
    <name type="scientific">Fulvitalea axinellae</name>
    <dbReference type="NCBI Taxonomy" id="1182444"/>
    <lineage>
        <taxon>Bacteria</taxon>
        <taxon>Pseudomonadati</taxon>
        <taxon>Bacteroidota</taxon>
        <taxon>Cytophagia</taxon>
        <taxon>Cytophagales</taxon>
        <taxon>Persicobacteraceae</taxon>
        <taxon>Fulvitalea</taxon>
    </lineage>
</organism>
<evidence type="ECO:0000313" key="3">
    <source>
        <dbReference type="Proteomes" id="UP001348817"/>
    </source>
</evidence>
<dbReference type="AlphaFoldDB" id="A0AAU9CJ66"/>
<protein>
    <submittedName>
        <fullName evidence="2">Uncharacterized protein</fullName>
    </submittedName>
</protein>